<protein>
    <submittedName>
        <fullName evidence="1">Uncharacterized protein</fullName>
    </submittedName>
</protein>
<dbReference type="EMBL" id="JBCLYO010000016">
    <property type="protein sequence ID" value="KAL0082007.1"/>
    <property type="molecule type" value="Genomic_DNA"/>
</dbReference>
<dbReference type="InterPro" id="IPR019410">
    <property type="entry name" value="Methyltransf_16"/>
</dbReference>
<sequence length="117" mass="13940">MEQNVALMPPQNNVEMVVKSLEWGPIPEKTSWLEMPVDIVLLTDVLYNQGSHDVLLDTLDWLVQKQTKILLAYKERNPDERVFFEKLKQRDYQIIQVEEEDLVCEIYWIQKNSYNDL</sequence>
<dbReference type="PANTHER" id="PTHR14614">
    <property type="entry name" value="HEPATOCELLULAR CARCINOMA-ASSOCIATED ANTIGEN"/>
    <property type="match status" value="1"/>
</dbReference>
<name>A0ABR3AU77_PHYBL</name>
<dbReference type="InterPro" id="IPR029063">
    <property type="entry name" value="SAM-dependent_MTases_sf"/>
</dbReference>
<dbReference type="Gene3D" id="3.40.50.150">
    <property type="entry name" value="Vaccinia Virus protein VP39"/>
    <property type="match status" value="1"/>
</dbReference>
<keyword evidence="2" id="KW-1185">Reference proteome</keyword>
<dbReference type="Proteomes" id="UP001448207">
    <property type="component" value="Unassembled WGS sequence"/>
</dbReference>
<proteinExistence type="predicted"/>
<evidence type="ECO:0000313" key="2">
    <source>
        <dbReference type="Proteomes" id="UP001448207"/>
    </source>
</evidence>
<evidence type="ECO:0000313" key="1">
    <source>
        <dbReference type="EMBL" id="KAL0082007.1"/>
    </source>
</evidence>
<dbReference type="Pfam" id="PF10294">
    <property type="entry name" value="Methyltransf_16"/>
    <property type="match status" value="1"/>
</dbReference>
<accession>A0ABR3AU77</accession>
<comment type="caution">
    <text evidence="1">The sequence shown here is derived from an EMBL/GenBank/DDBJ whole genome shotgun (WGS) entry which is preliminary data.</text>
</comment>
<organism evidence="1 2">
    <name type="scientific">Phycomyces blakesleeanus</name>
    <dbReference type="NCBI Taxonomy" id="4837"/>
    <lineage>
        <taxon>Eukaryota</taxon>
        <taxon>Fungi</taxon>
        <taxon>Fungi incertae sedis</taxon>
        <taxon>Mucoromycota</taxon>
        <taxon>Mucoromycotina</taxon>
        <taxon>Mucoromycetes</taxon>
        <taxon>Mucorales</taxon>
        <taxon>Phycomycetaceae</taxon>
        <taxon>Phycomyces</taxon>
    </lineage>
</organism>
<gene>
    <name evidence="1" type="ORF">J3Q64DRAFT_1181509</name>
</gene>
<reference evidence="1 2" key="1">
    <citation type="submission" date="2024-04" db="EMBL/GenBank/DDBJ databases">
        <title>Symmetric and asymmetric DNA N6-adenine methylation regulates different biological responses in Mucorales.</title>
        <authorList>
            <consortium name="Lawrence Berkeley National Laboratory"/>
            <person name="Lax C."/>
            <person name="Mondo S.J."/>
            <person name="Osorio-Concepcion M."/>
            <person name="Muszewska A."/>
            <person name="Corrochano-Luque M."/>
            <person name="Gutierrez G."/>
            <person name="Riley R."/>
            <person name="Lipzen A."/>
            <person name="Guo J."/>
            <person name="Hundley H."/>
            <person name="Amirebrahimi M."/>
            <person name="Ng V."/>
            <person name="Lorenzo-Gutierrez D."/>
            <person name="Binder U."/>
            <person name="Yang J."/>
            <person name="Song Y."/>
            <person name="Canovas D."/>
            <person name="Navarro E."/>
            <person name="Freitag M."/>
            <person name="Gabaldon T."/>
            <person name="Grigoriev I.V."/>
            <person name="Corrochano L.M."/>
            <person name="Nicolas F.E."/>
            <person name="Garre V."/>
        </authorList>
    </citation>
    <scope>NUCLEOTIDE SEQUENCE [LARGE SCALE GENOMIC DNA]</scope>
    <source>
        <strain evidence="1 2">L51</strain>
    </source>
</reference>